<dbReference type="PANTHER" id="PTHR43423">
    <property type="entry name" value="ABC TRANSPORTER I FAMILY MEMBER 17"/>
    <property type="match status" value="1"/>
</dbReference>
<keyword evidence="3 5" id="KW-0067">ATP-binding</keyword>
<dbReference type="InterPro" id="IPR003593">
    <property type="entry name" value="AAA+_ATPase"/>
</dbReference>
<dbReference type="CDD" id="cd03260">
    <property type="entry name" value="ABC_PstB_phosphate_transporter"/>
    <property type="match status" value="1"/>
</dbReference>
<dbReference type="InterPro" id="IPR003439">
    <property type="entry name" value="ABC_transporter-like_ATP-bd"/>
</dbReference>
<gene>
    <name evidence="5" type="ORF">P6N53_11280</name>
</gene>
<dbReference type="EMBL" id="JARPTC010000016">
    <property type="protein sequence ID" value="MDO7787801.1"/>
    <property type="molecule type" value="Genomic_DNA"/>
</dbReference>
<dbReference type="InterPro" id="IPR027417">
    <property type="entry name" value="P-loop_NTPase"/>
</dbReference>
<keyword evidence="6" id="KW-1185">Reference proteome</keyword>
<evidence type="ECO:0000259" key="4">
    <source>
        <dbReference type="PROSITE" id="PS50893"/>
    </source>
</evidence>
<accession>A0AAW7ZEI3</accession>
<dbReference type="InterPro" id="IPR005670">
    <property type="entry name" value="PstB-like"/>
</dbReference>
<name>A0AAW7ZEI3_9FIRM</name>
<sequence>MSIVVQNLQVWFGKQQILKEINHTFAENRISAIIGPSGCGKTTFLKSLNRTLELDAGYRLEGKVLVSGEDIYQREAGDIRRRIGIVFQTPVALPLSIKENLLFGVRYHGERNKKRLNDITENCLTQAGLWNEVKDKLNSPANKLSGGQIQRLSIARVLAVDPEVLLLDEPCSNLDPASTRLIEELLVELAKKLPVVLVTHNLFQAKRIAHMTIFMINGQLLESAETTKLFTNPDKQETSDFIAGLTW</sequence>
<feature type="domain" description="ABC transporter" evidence="4">
    <location>
        <begin position="3"/>
        <end position="242"/>
    </location>
</feature>
<evidence type="ECO:0000256" key="1">
    <source>
        <dbReference type="ARBA" id="ARBA00022448"/>
    </source>
</evidence>
<dbReference type="PANTHER" id="PTHR43423:SF1">
    <property type="entry name" value="ABC TRANSPORTER I FAMILY MEMBER 17"/>
    <property type="match status" value="1"/>
</dbReference>
<dbReference type="Gene3D" id="3.40.50.300">
    <property type="entry name" value="P-loop containing nucleotide triphosphate hydrolases"/>
    <property type="match status" value="1"/>
</dbReference>
<keyword evidence="2" id="KW-0547">Nucleotide-binding</keyword>
<dbReference type="GO" id="GO:0005524">
    <property type="term" value="F:ATP binding"/>
    <property type="evidence" value="ECO:0007669"/>
    <property type="project" value="UniProtKB-KW"/>
</dbReference>
<proteinExistence type="predicted"/>
<evidence type="ECO:0000313" key="6">
    <source>
        <dbReference type="Proteomes" id="UP001172911"/>
    </source>
</evidence>
<evidence type="ECO:0000313" key="5">
    <source>
        <dbReference type="EMBL" id="MDO7787801.1"/>
    </source>
</evidence>
<dbReference type="RefSeq" id="WP_304543148.1">
    <property type="nucleotide sequence ID" value="NZ_JARPTC010000016.1"/>
</dbReference>
<dbReference type="GO" id="GO:0005315">
    <property type="term" value="F:phosphate transmembrane transporter activity"/>
    <property type="evidence" value="ECO:0007669"/>
    <property type="project" value="InterPro"/>
</dbReference>
<reference evidence="5" key="1">
    <citation type="journal article" date="2023" name="J. Hazard. Mater.">
        <title>Anaerobic biodegradation of pyrene and benzo[a]pyrene by a new sulfate-reducing Desulforamulus aquiferis strain DSA.</title>
        <authorList>
            <person name="Zhang Z."/>
            <person name="Sun J."/>
            <person name="Gong X."/>
            <person name="Wang C."/>
            <person name="Wang H."/>
        </authorList>
    </citation>
    <scope>NUCLEOTIDE SEQUENCE</scope>
    <source>
        <strain evidence="5">DSA</strain>
    </source>
</reference>
<dbReference type="PROSITE" id="PS50893">
    <property type="entry name" value="ABC_TRANSPORTER_2"/>
    <property type="match status" value="1"/>
</dbReference>
<dbReference type="InterPro" id="IPR017871">
    <property type="entry name" value="ABC_transporter-like_CS"/>
</dbReference>
<dbReference type="Proteomes" id="UP001172911">
    <property type="component" value="Unassembled WGS sequence"/>
</dbReference>
<dbReference type="GO" id="GO:0016020">
    <property type="term" value="C:membrane"/>
    <property type="evidence" value="ECO:0007669"/>
    <property type="project" value="InterPro"/>
</dbReference>
<organism evidence="5 6">
    <name type="scientific">Desulforamulus aquiferis</name>
    <dbReference type="NCBI Taxonomy" id="1397668"/>
    <lineage>
        <taxon>Bacteria</taxon>
        <taxon>Bacillati</taxon>
        <taxon>Bacillota</taxon>
        <taxon>Clostridia</taxon>
        <taxon>Eubacteriales</taxon>
        <taxon>Peptococcaceae</taxon>
        <taxon>Desulforamulus</taxon>
    </lineage>
</organism>
<dbReference type="Pfam" id="PF00005">
    <property type="entry name" value="ABC_tran"/>
    <property type="match status" value="1"/>
</dbReference>
<reference evidence="5" key="2">
    <citation type="submission" date="2023-03" db="EMBL/GenBank/DDBJ databases">
        <authorList>
            <person name="Zhang Z."/>
        </authorList>
    </citation>
    <scope>NUCLEOTIDE SEQUENCE</scope>
    <source>
        <strain evidence="5">DSA</strain>
    </source>
</reference>
<evidence type="ECO:0000256" key="2">
    <source>
        <dbReference type="ARBA" id="ARBA00022741"/>
    </source>
</evidence>
<dbReference type="SUPFAM" id="SSF52540">
    <property type="entry name" value="P-loop containing nucleoside triphosphate hydrolases"/>
    <property type="match status" value="1"/>
</dbReference>
<evidence type="ECO:0000256" key="3">
    <source>
        <dbReference type="ARBA" id="ARBA00022840"/>
    </source>
</evidence>
<dbReference type="PROSITE" id="PS00211">
    <property type="entry name" value="ABC_TRANSPORTER_1"/>
    <property type="match status" value="1"/>
</dbReference>
<dbReference type="AlphaFoldDB" id="A0AAW7ZEI3"/>
<dbReference type="GO" id="GO:0016887">
    <property type="term" value="F:ATP hydrolysis activity"/>
    <property type="evidence" value="ECO:0007669"/>
    <property type="project" value="InterPro"/>
</dbReference>
<protein>
    <submittedName>
        <fullName evidence="5">Phosphate ABC transporter ATP-binding protein</fullName>
    </submittedName>
</protein>
<dbReference type="SMART" id="SM00382">
    <property type="entry name" value="AAA"/>
    <property type="match status" value="1"/>
</dbReference>
<keyword evidence="1" id="KW-0813">Transport</keyword>
<dbReference type="GO" id="GO:0035435">
    <property type="term" value="P:phosphate ion transmembrane transport"/>
    <property type="evidence" value="ECO:0007669"/>
    <property type="project" value="InterPro"/>
</dbReference>
<comment type="caution">
    <text evidence="5">The sequence shown here is derived from an EMBL/GenBank/DDBJ whole genome shotgun (WGS) entry which is preliminary data.</text>
</comment>